<proteinExistence type="predicted"/>
<evidence type="ECO:0000313" key="3">
    <source>
        <dbReference type="Proteomes" id="UP000517753"/>
    </source>
</evidence>
<feature type="transmembrane region" description="Helical" evidence="1">
    <location>
        <begin position="112"/>
        <end position="130"/>
    </location>
</feature>
<feature type="transmembrane region" description="Helical" evidence="1">
    <location>
        <begin position="387"/>
        <end position="407"/>
    </location>
</feature>
<dbReference type="Proteomes" id="UP000517753">
    <property type="component" value="Unassembled WGS sequence"/>
</dbReference>
<evidence type="ECO:0000313" key="2">
    <source>
        <dbReference type="EMBL" id="NYD88325.1"/>
    </source>
</evidence>
<feature type="transmembrane region" description="Helical" evidence="1">
    <location>
        <begin position="201"/>
        <end position="226"/>
    </location>
</feature>
<dbReference type="RefSeq" id="WP_179506941.1">
    <property type="nucleotide sequence ID" value="NZ_JACCBY010000001.1"/>
</dbReference>
<feature type="transmembrane region" description="Helical" evidence="1">
    <location>
        <begin position="136"/>
        <end position="156"/>
    </location>
</feature>
<evidence type="ECO:0008006" key="4">
    <source>
        <dbReference type="Google" id="ProtNLM"/>
    </source>
</evidence>
<feature type="transmembrane region" description="Helical" evidence="1">
    <location>
        <begin position="6"/>
        <end position="24"/>
    </location>
</feature>
<organism evidence="2 3">
    <name type="scientific">Sphingomonas melonis</name>
    <dbReference type="NCBI Taxonomy" id="152682"/>
    <lineage>
        <taxon>Bacteria</taxon>
        <taxon>Pseudomonadati</taxon>
        <taxon>Pseudomonadota</taxon>
        <taxon>Alphaproteobacteria</taxon>
        <taxon>Sphingomonadales</taxon>
        <taxon>Sphingomonadaceae</taxon>
        <taxon>Sphingomonas</taxon>
    </lineage>
</organism>
<reference evidence="2 3" key="2">
    <citation type="submission" date="2020-08" db="EMBL/GenBank/DDBJ databases">
        <title>The Agave Microbiome: Exploring the role of microbial communities in plant adaptations to desert environments.</title>
        <authorList>
            <person name="Partida-Martinez L.P."/>
        </authorList>
    </citation>
    <scope>NUCLEOTIDE SEQUENCE [LARGE SCALE GENOMIC DNA]</scope>
    <source>
        <strain evidence="2 3">AS2.3</strain>
    </source>
</reference>
<keyword evidence="1" id="KW-0472">Membrane</keyword>
<reference evidence="2 3" key="1">
    <citation type="submission" date="2020-07" db="EMBL/GenBank/DDBJ databases">
        <authorList>
            <person name="Partida-Martinez L."/>
            <person name="Huntemann M."/>
            <person name="Clum A."/>
            <person name="Wang J."/>
            <person name="Palaniappan K."/>
            <person name="Ritter S."/>
            <person name="Chen I.-M."/>
            <person name="Stamatis D."/>
            <person name="Reddy T."/>
            <person name="O'Malley R."/>
            <person name="Daum C."/>
            <person name="Shapiro N."/>
            <person name="Ivanova N."/>
            <person name="Kyrpides N."/>
            <person name="Woyke T."/>
        </authorList>
    </citation>
    <scope>NUCLEOTIDE SEQUENCE [LARGE SCALE GENOMIC DNA]</scope>
    <source>
        <strain evidence="2 3">AS2.3</strain>
    </source>
</reference>
<keyword evidence="1" id="KW-0812">Transmembrane</keyword>
<feature type="transmembrane region" description="Helical" evidence="1">
    <location>
        <begin position="233"/>
        <end position="256"/>
    </location>
</feature>
<dbReference type="EMBL" id="JACCBY010000001">
    <property type="protein sequence ID" value="NYD88325.1"/>
    <property type="molecule type" value="Genomic_DNA"/>
</dbReference>
<feature type="transmembrane region" description="Helical" evidence="1">
    <location>
        <begin position="358"/>
        <end position="375"/>
    </location>
</feature>
<protein>
    <recommendedName>
        <fullName evidence="4">Glycosyltransferase RgtA/B/C/D-like domain-containing protein</fullName>
    </recommendedName>
</protein>
<dbReference type="AlphaFoldDB" id="A0A7Y9K1E9"/>
<feature type="transmembrane region" description="Helical" evidence="1">
    <location>
        <begin position="326"/>
        <end position="346"/>
    </location>
</feature>
<feature type="transmembrane region" description="Helical" evidence="1">
    <location>
        <begin position="163"/>
        <end position="181"/>
    </location>
</feature>
<sequence length="469" mass="49890">MRDLRIVLFALVWFSCAWFGSWELNPNSATRMFAAISLVEDGDATIDDFAPLTIDKASFAGHAYLDKAPGMTLMALPAVWIADTVTGTRAAAFGNAPAGADFERYLRLRTRIAAATGPALLTALAAVLLFDLAAGLTGSAAAALFAALGYALGTPIWGWSTTLLGHAVVADCYGIALWAIWRGSRPGAGGVWSAALAGAALGWAVVVEHQAVLAALPIVGWALWLLRDRPDRLRLAGVAIGAGVLALLPLALYNLVAFGTPFRVGYSGVVGWEGMHQGLFGLGWPRPWVMQAVLFSFQVGLVWVAPVLLLAPLGLWYWLSRPAMRPVALAATLSALVVLLVNAAYVYWNGGNTTGPRFLIPALAPLALGLAAEWMRAGGRGERRAMSVLLGLSIAINAAIAAAEIFAPPLVTFPLWQWVVRAFVRGYLRTAPSEWFGWSPWAGFALWAALALPAIGWLAWRVRTPATQG</sequence>
<gene>
    <name evidence="2" type="ORF">HD841_000094</name>
</gene>
<comment type="caution">
    <text evidence="2">The sequence shown here is derived from an EMBL/GenBank/DDBJ whole genome shotgun (WGS) entry which is preliminary data.</text>
</comment>
<feature type="transmembrane region" description="Helical" evidence="1">
    <location>
        <begin position="441"/>
        <end position="460"/>
    </location>
</feature>
<evidence type="ECO:0000256" key="1">
    <source>
        <dbReference type="SAM" id="Phobius"/>
    </source>
</evidence>
<name>A0A7Y9K1E9_9SPHN</name>
<keyword evidence="1" id="KW-1133">Transmembrane helix</keyword>
<dbReference type="PROSITE" id="PS51257">
    <property type="entry name" value="PROKAR_LIPOPROTEIN"/>
    <property type="match status" value="1"/>
</dbReference>
<keyword evidence="3" id="KW-1185">Reference proteome</keyword>
<accession>A0A7Y9K1E9</accession>
<feature type="transmembrane region" description="Helical" evidence="1">
    <location>
        <begin position="292"/>
        <end position="319"/>
    </location>
</feature>